<organism evidence="2 3">
    <name type="scientific">Sphaerisporangium krabiense</name>
    <dbReference type="NCBI Taxonomy" id="763782"/>
    <lineage>
        <taxon>Bacteria</taxon>
        <taxon>Bacillati</taxon>
        <taxon>Actinomycetota</taxon>
        <taxon>Actinomycetes</taxon>
        <taxon>Streptosporangiales</taxon>
        <taxon>Streptosporangiaceae</taxon>
        <taxon>Sphaerisporangium</taxon>
    </lineage>
</organism>
<feature type="domain" description="DUF985" evidence="1">
    <location>
        <begin position="65"/>
        <end position="199"/>
    </location>
</feature>
<dbReference type="SUPFAM" id="SSF51182">
    <property type="entry name" value="RmlC-like cupins"/>
    <property type="match status" value="1"/>
</dbReference>
<dbReference type="Pfam" id="PF06172">
    <property type="entry name" value="Cupin_5"/>
    <property type="match status" value="1"/>
</dbReference>
<name>A0A7W8ZAU9_9ACTN</name>
<comment type="caution">
    <text evidence="2">The sequence shown here is derived from an EMBL/GenBank/DDBJ whole genome shotgun (WGS) entry which is preliminary data.</text>
</comment>
<dbReference type="InterPro" id="IPR039935">
    <property type="entry name" value="YML079W-like"/>
</dbReference>
<reference evidence="2 3" key="1">
    <citation type="submission" date="2020-08" db="EMBL/GenBank/DDBJ databases">
        <title>Sequencing the genomes of 1000 actinobacteria strains.</title>
        <authorList>
            <person name="Klenk H.-P."/>
        </authorList>
    </citation>
    <scope>NUCLEOTIDE SEQUENCE [LARGE SCALE GENOMIC DNA]</scope>
    <source>
        <strain evidence="2 3">DSM 45790</strain>
    </source>
</reference>
<proteinExistence type="predicted"/>
<accession>A0A7W8ZAU9</accession>
<dbReference type="EMBL" id="JACHBR010000002">
    <property type="protein sequence ID" value="MBB5630587.1"/>
    <property type="molecule type" value="Genomic_DNA"/>
</dbReference>
<keyword evidence="3" id="KW-1185">Reference proteome</keyword>
<protein>
    <recommendedName>
        <fullName evidence="1">DUF985 domain-containing protein</fullName>
    </recommendedName>
</protein>
<dbReference type="PANTHER" id="PTHR33387">
    <property type="entry name" value="RMLC-LIKE JELLY ROLL FOLD PROTEIN"/>
    <property type="match status" value="1"/>
</dbReference>
<dbReference type="AlphaFoldDB" id="A0A7W8ZAU9"/>
<evidence type="ECO:0000259" key="1">
    <source>
        <dbReference type="Pfam" id="PF06172"/>
    </source>
</evidence>
<dbReference type="Proteomes" id="UP000588112">
    <property type="component" value="Unassembled WGS sequence"/>
</dbReference>
<dbReference type="InterPro" id="IPR011051">
    <property type="entry name" value="RmlC_Cupin_sf"/>
</dbReference>
<dbReference type="InterPro" id="IPR014710">
    <property type="entry name" value="RmlC-like_jellyroll"/>
</dbReference>
<dbReference type="CDD" id="cd06121">
    <property type="entry name" value="cupin_YML079wp"/>
    <property type="match status" value="1"/>
</dbReference>
<evidence type="ECO:0000313" key="2">
    <source>
        <dbReference type="EMBL" id="MBB5630587.1"/>
    </source>
</evidence>
<dbReference type="Gene3D" id="2.60.120.10">
    <property type="entry name" value="Jelly Rolls"/>
    <property type="match status" value="1"/>
</dbReference>
<dbReference type="PANTHER" id="PTHR33387:SF3">
    <property type="entry name" value="DUF985 DOMAIN-CONTAINING PROTEIN"/>
    <property type="match status" value="1"/>
</dbReference>
<gene>
    <name evidence="2" type="ORF">BJ981_006351</name>
</gene>
<sequence length="201" mass="21525">MLLMTLGAYPDGPSVQVSGEAEALRVAGETFTGPDPVILVDQGRRRFLRRDVTGAFVAVQERPAVAEALDLLPHPEGGWFRETWRTGVSFEPPGHGGLRQSATGIYFLLQPGEESVWHVVRSDEVWFWHRGGPLDLVLGGSGARPGEARTVRLGPDVEAGQEPQALVPAGTWQAARPAGTEGVLVSCVVSPGFDFADFTAL</sequence>
<evidence type="ECO:0000313" key="3">
    <source>
        <dbReference type="Proteomes" id="UP000588112"/>
    </source>
</evidence>
<dbReference type="InterPro" id="IPR009327">
    <property type="entry name" value="Cupin_DUF985"/>
</dbReference>